<reference evidence="9 10" key="1">
    <citation type="journal article" date="2014" name="ISME J.">
        <title>Candidatus Competibacter-lineage genomes retrieved from metagenomes reveal functional metabolic diversity.</title>
        <authorList>
            <person name="McIlroy S.J."/>
            <person name="Albertsen M."/>
            <person name="Andresen E.K."/>
            <person name="Saunders A.M."/>
            <person name="Kristiansen R."/>
            <person name="Stokholm-Bjerregaard M."/>
            <person name="Nielsen K.L."/>
            <person name="Nielsen P.H."/>
        </authorList>
    </citation>
    <scope>NUCLEOTIDE SEQUENCE [LARGE SCALE GENOMIC DNA]</scope>
    <source>
        <strain evidence="9 10">Run_B_J11</strain>
    </source>
</reference>
<dbReference type="GO" id="GO:0010468">
    <property type="term" value="P:regulation of gene expression"/>
    <property type="evidence" value="ECO:0007669"/>
    <property type="project" value="UniProtKB-UniRule"/>
</dbReference>
<keyword evidence="2 5" id="KW-0479">Metal-binding</keyword>
<evidence type="ECO:0000256" key="5">
    <source>
        <dbReference type="HAMAP-Rule" id="MF_00926"/>
    </source>
</evidence>
<dbReference type="SUPFAM" id="SSF57716">
    <property type="entry name" value="Glucocorticoid receptor-like (DNA-binding domain)"/>
    <property type="match status" value="1"/>
</dbReference>
<feature type="binding site" evidence="5">
    <location>
        <position position="174"/>
    </location>
    <ligand>
        <name>Zn(2+)</name>
        <dbReference type="ChEBI" id="CHEBI:29105"/>
    </ligand>
</feature>
<evidence type="ECO:0000256" key="4">
    <source>
        <dbReference type="ARBA" id="ARBA00022833"/>
    </source>
</evidence>
<evidence type="ECO:0000256" key="3">
    <source>
        <dbReference type="ARBA" id="ARBA00022771"/>
    </source>
</evidence>
<feature type="domain" description="DnaK suppressor protein DksA N-terminal" evidence="8">
    <location>
        <begin position="75"/>
        <end position="145"/>
    </location>
</feature>
<comment type="subunit">
    <text evidence="5">Interacts directly with the RNA polymerase.</text>
</comment>
<dbReference type="GO" id="GO:0005737">
    <property type="term" value="C:cytoplasm"/>
    <property type="evidence" value="ECO:0007669"/>
    <property type="project" value="UniProtKB-SubCell"/>
</dbReference>
<dbReference type="SUPFAM" id="SSF109635">
    <property type="entry name" value="DnaK suppressor protein DksA, alpha-hairpin domain"/>
    <property type="match status" value="1"/>
</dbReference>
<dbReference type="EMBL" id="CBTK010000112">
    <property type="protein sequence ID" value="CDH44916.1"/>
    <property type="molecule type" value="Genomic_DNA"/>
</dbReference>
<dbReference type="PANTHER" id="PTHR33823">
    <property type="entry name" value="RNA POLYMERASE-BINDING TRANSCRIPTION FACTOR DKSA-RELATED"/>
    <property type="match status" value="1"/>
</dbReference>
<dbReference type="PANTHER" id="PTHR33823:SF2">
    <property type="entry name" value="RNA POLYMERASE-BINDING TRANSCRIPTION FACTOR DKSA"/>
    <property type="match status" value="1"/>
</dbReference>
<protein>
    <recommendedName>
        <fullName evidence="5">RNA polymerase-binding transcription factor DksA</fullName>
    </recommendedName>
</protein>
<dbReference type="InterPro" id="IPR037187">
    <property type="entry name" value="DnaK_N"/>
</dbReference>
<sequence>MPIFATEKRLRYILLMASPLADVSVVVDELTTCSATLAWLQMQEQIAMVATHPLAQRMPVSYSSADNGEYMNDAQLADFRQVLLEWKQSLLDDVGRTVNHMQDEATAFPDPNDRATQEEEFSLELRTRDRERKLLKKISESLAQIESGDYGYCETCGIAIGLPRMRARPTATRCIDCKMLEEVREKRGG</sequence>
<dbReference type="AlphaFoldDB" id="A0A7U7GAS8"/>
<keyword evidence="3 5" id="KW-0863">Zinc-finger</keyword>
<dbReference type="HAMAP" id="MF_00926">
    <property type="entry name" value="DksA"/>
    <property type="match status" value="1"/>
</dbReference>
<evidence type="ECO:0000313" key="10">
    <source>
        <dbReference type="Proteomes" id="UP000019184"/>
    </source>
</evidence>
<dbReference type="PROSITE" id="PS51128">
    <property type="entry name" value="ZF_DKSA_2"/>
    <property type="match status" value="1"/>
</dbReference>
<evidence type="ECO:0000256" key="1">
    <source>
        <dbReference type="ARBA" id="ARBA00022490"/>
    </source>
</evidence>
<dbReference type="NCBIfam" id="TIGR02420">
    <property type="entry name" value="dksA"/>
    <property type="match status" value="1"/>
</dbReference>
<evidence type="ECO:0000259" key="8">
    <source>
        <dbReference type="Pfam" id="PF21157"/>
    </source>
</evidence>
<proteinExistence type="inferred from homology"/>
<evidence type="ECO:0000313" key="9">
    <source>
        <dbReference type="EMBL" id="CDH44916.1"/>
    </source>
</evidence>
<dbReference type="InterPro" id="IPR020458">
    <property type="entry name" value="Znf_DskA_TraR_CS"/>
</dbReference>
<dbReference type="InterPro" id="IPR012784">
    <property type="entry name" value="DksA_RNA_pol-bd"/>
</dbReference>
<keyword evidence="1 5" id="KW-0963">Cytoplasm</keyword>
<feature type="binding site" evidence="5">
    <location>
        <position position="177"/>
    </location>
    <ligand>
        <name>Zn(2+)</name>
        <dbReference type="ChEBI" id="CHEBI:29105"/>
    </ligand>
</feature>
<dbReference type="Proteomes" id="UP000019184">
    <property type="component" value="Unassembled WGS sequence"/>
</dbReference>
<comment type="function">
    <text evidence="5">Transcription factor that acts by binding directly to the RNA polymerase (RNAP). Required for negative regulation of rRNA expression and positive regulation of several amino acid biosynthesis promoters. Also required for regulation of fis expression.</text>
</comment>
<feature type="zinc finger region" description="dksA C4-type" evidence="6">
    <location>
        <begin position="153"/>
        <end position="177"/>
    </location>
</feature>
<feature type="binding site" evidence="5">
    <location>
        <position position="156"/>
    </location>
    <ligand>
        <name>Zn(2+)</name>
        <dbReference type="ChEBI" id="CHEBI:29105"/>
    </ligand>
</feature>
<organism evidence="9 10">
    <name type="scientific">Candidatus Contendobacter odensis Run_B_J11</name>
    <dbReference type="NCBI Taxonomy" id="1400861"/>
    <lineage>
        <taxon>Bacteria</taxon>
        <taxon>Pseudomonadati</taxon>
        <taxon>Pseudomonadota</taxon>
        <taxon>Gammaproteobacteria</taxon>
        <taxon>Candidatus Competibacteraceae</taxon>
        <taxon>Candidatus Contendibacter</taxon>
    </lineage>
</organism>
<comment type="subcellular location">
    <subcellularLocation>
        <location evidence="5">Cytoplasm</location>
    </subcellularLocation>
</comment>
<dbReference type="InterPro" id="IPR048489">
    <property type="entry name" value="DksA_N"/>
</dbReference>
<comment type="similarity">
    <text evidence="5">Belongs to the DksA family.</text>
</comment>
<name>A0A7U7GAS8_9GAMM</name>
<accession>A0A7U7GAS8</accession>
<keyword evidence="4 5" id="KW-0862">Zinc</keyword>
<evidence type="ECO:0000259" key="7">
    <source>
        <dbReference type="Pfam" id="PF01258"/>
    </source>
</evidence>
<comment type="caution">
    <text evidence="9">The sequence shown here is derived from an EMBL/GenBank/DDBJ whole genome shotgun (WGS) entry which is preliminary data.</text>
</comment>
<keyword evidence="10" id="KW-1185">Reference proteome</keyword>
<feature type="domain" description="Zinc finger DksA/TraR C4-type" evidence="7">
    <location>
        <begin position="148"/>
        <end position="179"/>
    </location>
</feature>
<dbReference type="Gene3D" id="1.20.120.910">
    <property type="entry name" value="DksA, coiled-coil domain"/>
    <property type="match status" value="1"/>
</dbReference>
<dbReference type="Pfam" id="PF21157">
    <property type="entry name" value="DksA_N"/>
    <property type="match status" value="1"/>
</dbReference>
<dbReference type="GO" id="GO:0008270">
    <property type="term" value="F:zinc ion binding"/>
    <property type="evidence" value="ECO:0007669"/>
    <property type="project" value="UniProtKB-UniRule"/>
</dbReference>
<dbReference type="PROSITE" id="PS01102">
    <property type="entry name" value="ZF_DKSA_1"/>
    <property type="match status" value="1"/>
</dbReference>
<evidence type="ECO:0000256" key="2">
    <source>
        <dbReference type="ARBA" id="ARBA00022723"/>
    </source>
</evidence>
<feature type="binding site" evidence="5">
    <location>
        <position position="153"/>
    </location>
    <ligand>
        <name>Zn(2+)</name>
        <dbReference type="ChEBI" id="CHEBI:29105"/>
    </ligand>
</feature>
<dbReference type="Pfam" id="PF01258">
    <property type="entry name" value="zf-dskA_traR"/>
    <property type="match status" value="1"/>
</dbReference>
<dbReference type="InterPro" id="IPR000962">
    <property type="entry name" value="Znf_DskA_TraR"/>
</dbReference>
<evidence type="ECO:0000256" key="6">
    <source>
        <dbReference type="PROSITE-ProRule" id="PRU00510"/>
    </source>
</evidence>
<gene>
    <name evidence="5" type="primary">dksA</name>
    <name evidence="9" type="ORF">BN874_20036</name>
</gene>